<protein>
    <submittedName>
        <fullName evidence="2">Uncharacterized protein</fullName>
    </submittedName>
</protein>
<accession>A0A5C5ZD68</accession>
<dbReference type="EMBL" id="SJPJ01000001">
    <property type="protein sequence ID" value="TWT84761.1"/>
    <property type="molecule type" value="Genomic_DNA"/>
</dbReference>
<feature type="region of interest" description="Disordered" evidence="1">
    <location>
        <begin position="15"/>
        <end position="118"/>
    </location>
</feature>
<gene>
    <name evidence="2" type="ORF">CA13_62410</name>
</gene>
<dbReference type="AlphaFoldDB" id="A0A5C5ZD68"/>
<evidence type="ECO:0000313" key="2">
    <source>
        <dbReference type="EMBL" id="TWT84761.1"/>
    </source>
</evidence>
<proteinExistence type="predicted"/>
<reference evidence="2 3" key="1">
    <citation type="submission" date="2019-02" db="EMBL/GenBank/DDBJ databases">
        <title>Deep-cultivation of Planctomycetes and their phenomic and genomic characterization uncovers novel biology.</title>
        <authorList>
            <person name="Wiegand S."/>
            <person name="Jogler M."/>
            <person name="Boedeker C."/>
            <person name="Pinto D."/>
            <person name="Vollmers J."/>
            <person name="Rivas-Marin E."/>
            <person name="Kohn T."/>
            <person name="Peeters S.H."/>
            <person name="Heuer A."/>
            <person name="Rast P."/>
            <person name="Oberbeckmann S."/>
            <person name="Bunk B."/>
            <person name="Jeske O."/>
            <person name="Meyerdierks A."/>
            <person name="Storesund J.E."/>
            <person name="Kallscheuer N."/>
            <person name="Luecker S."/>
            <person name="Lage O.M."/>
            <person name="Pohl T."/>
            <person name="Merkel B.J."/>
            <person name="Hornburger P."/>
            <person name="Mueller R.-W."/>
            <person name="Bruemmer F."/>
            <person name="Labrenz M."/>
            <person name="Spormann A.M."/>
            <person name="Op Den Camp H."/>
            <person name="Overmann J."/>
            <person name="Amann R."/>
            <person name="Jetten M.S.M."/>
            <person name="Mascher T."/>
            <person name="Medema M.H."/>
            <person name="Devos D.P."/>
            <person name="Kaster A.-K."/>
            <person name="Ovreas L."/>
            <person name="Rohde M."/>
            <person name="Galperin M.Y."/>
            <person name="Jogler C."/>
        </authorList>
    </citation>
    <scope>NUCLEOTIDE SEQUENCE [LARGE SCALE GENOMIC DNA]</scope>
    <source>
        <strain evidence="2 3">CA13</strain>
    </source>
</reference>
<organism evidence="2 3">
    <name type="scientific">Novipirellula herctigrandis</name>
    <dbReference type="NCBI Taxonomy" id="2527986"/>
    <lineage>
        <taxon>Bacteria</taxon>
        <taxon>Pseudomonadati</taxon>
        <taxon>Planctomycetota</taxon>
        <taxon>Planctomycetia</taxon>
        <taxon>Pirellulales</taxon>
        <taxon>Pirellulaceae</taxon>
        <taxon>Novipirellula</taxon>
    </lineage>
</organism>
<sequence>MCFRDRGNCVVPLATVANAEKSKPQQREHKHGYEENHHRDQDRCRQEDFGKETGYQEDDREEARHEEGSSETSRQEKDQPDRRGPDGFEEKPQTDVLQRNGRSDGEGEALGFPRRQDA</sequence>
<name>A0A5C5ZD68_9BACT</name>
<evidence type="ECO:0000313" key="3">
    <source>
        <dbReference type="Proteomes" id="UP000315010"/>
    </source>
</evidence>
<keyword evidence="3" id="KW-1185">Reference proteome</keyword>
<evidence type="ECO:0000256" key="1">
    <source>
        <dbReference type="SAM" id="MobiDB-lite"/>
    </source>
</evidence>
<feature type="compositionally biased region" description="Basic and acidic residues" evidence="1">
    <location>
        <begin position="61"/>
        <end position="93"/>
    </location>
</feature>
<dbReference type="Proteomes" id="UP000315010">
    <property type="component" value="Unassembled WGS sequence"/>
</dbReference>
<feature type="compositionally biased region" description="Basic and acidic residues" evidence="1">
    <location>
        <begin position="20"/>
        <end position="51"/>
    </location>
</feature>
<comment type="caution">
    <text evidence="2">The sequence shown here is derived from an EMBL/GenBank/DDBJ whole genome shotgun (WGS) entry which is preliminary data.</text>
</comment>